<comment type="caution">
    <text evidence="1">The sequence shown here is derived from an EMBL/GenBank/DDBJ whole genome shotgun (WGS) entry which is preliminary data.</text>
</comment>
<feature type="non-terminal residue" evidence="1">
    <location>
        <position position="1"/>
    </location>
</feature>
<reference evidence="1" key="1">
    <citation type="journal article" date="2014" name="Front. Microbiol.">
        <title>High frequency of phylogenetically diverse reductive dehalogenase-homologous genes in deep subseafloor sedimentary metagenomes.</title>
        <authorList>
            <person name="Kawai M."/>
            <person name="Futagami T."/>
            <person name="Toyoda A."/>
            <person name="Takaki Y."/>
            <person name="Nishi S."/>
            <person name="Hori S."/>
            <person name="Arai W."/>
            <person name="Tsubouchi T."/>
            <person name="Morono Y."/>
            <person name="Uchiyama I."/>
            <person name="Ito T."/>
            <person name="Fujiyama A."/>
            <person name="Inagaki F."/>
            <person name="Takami H."/>
        </authorList>
    </citation>
    <scope>NUCLEOTIDE SEQUENCE</scope>
    <source>
        <strain evidence="1">Expedition CK06-06</strain>
    </source>
</reference>
<dbReference type="InterPro" id="IPR013783">
    <property type="entry name" value="Ig-like_fold"/>
</dbReference>
<dbReference type="EMBL" id="BARS01026186">
    <property type="protein sequence ID" value="GAG12540.1"/>
    <property type="molecule type" value="Genomic_DNA"/>
</dbReference>
<protein>
    <submittedName>
        <fullName evidence="1">Uncharacterized protein</fullName>
    </submittedName>
</protein>
<proteinExistence type="predicted"/>
<dbReference type="Gene3D" id="2.60.40.10">
    <property type="entry name" value="Immunoglobulins"/>
    <property type="match status" value="1"/>
</dbReference>
<organism evidence="1">
    <name type="scientific">marine sediment metagenome</name>
    <dbReference type="NCBI Taxonomy" id="412755"/>
    <lineage>
        <taxon>unclassified sequences</taxon>
        <taxon>metagenomes</taxon>
        <taxon>ecological metagenomes</taxon>
    </lineage>
</organism>
<accession>X0V366</accession>
<feature type="non-terminal residue" evidence="1">
    <location>
        <position position="266"/>
    </location>
</feature>
<sequence>DFELYSLIGIQTELVPPIPGDIGDHAPIFGSGPFRLAHGTTERISVAMIGAYEDVASLNAGNSPYTLVEKKKIVQLIYESDYRFAKAPEVPTLHATASDGKVVLTWDNIAEISSREPLLGGENDFEGYKLYKATDRFFADAQVRVDGLGHPSGKVPIYQCDLKNEYYGFTDFGLLQGESFFLGNNTGILHYYEDYDVQNGRTYYYYLAAYDRGIRGLDANIAPAENVASILVDENEEIIGTSKNVQIAIPRQDAAGYAPSNIEISW</sequence>
<gene>
    <name evidence="1" type="ORF">S01H1_41296</name>
</gene>
<dbReference type="AlphaFoldDB" id="X0V366"/>
<name>X0V366_9ZZZZ</name>
<evidence type="ECO:0000313" key="1">
    <source>
        <dbReference type="EMBL" id="GAG12540.1"/>
    </source>
</evidence>